<dbReference type="SUPFAM" id="SSF54637">
    <property type="entry name" value="Thioesterase/thiol ester dehydrase-isomerase"/>
    <property type="match status" value="1"/>
</dbReference>
<sequence>MLGKKRKLGKKINDLKSGEKFTTSFTVEDRDLLMYLGLTNDANPLYIQHDYASQTPFKRPVVPTVMVFGMVSSIVSMHLPGPGSHIIQQNLEYPKPVYHYGDVRFHAEVTAIHKEEHQVELQVVGYDEEGDEVVKGTLIVQPPYEPDSMNAISLENFY</sequence>
<evidence type="ECO:0000313" key="2">
    <source>
        <dbReference type="EMBL" id="SDN77301.1"/>
    </source>
</evidence>
<dbReference type="Pfam" id="PF01575">
    <property type="entry name" value="MaoC_dehydratas"/>
    <property type="match status" value="1"/>
</dbReference>
<dbReference type="InterPro" id="IPR029069">
    <property type="entry name" value="HotDog_dom_sf"/>
</dbReference>
<dbReference type="RefSeq" id="WP_089650549.1">
    <property type="nucleotide sequence ID" value="NZ_FNIZ01000001.1"/>
</dbReference>
<proteinExistence type="predicted"/>
<dbReference type="EMBL" id="FNIZ01000001">
    <property type="protein sequence ID" value="SDN77301.1"/>
    <property type="molecule type" value="Genomic_DNA"/>
</dbReference>
<dbReference type="Proteomes" id="UP000198860">
    <property type="component" value="Unassembled WGS sequence"/>
</dbReference>
<accession>A0A1H0E4V7</accession>
<name>A0A1H0E4V7_HALAD</name>
<dbReference type="PANTHER" id="PTHR43664:SF1">
    <property type="entry name" value="BETA-METHYLMALYL-COA DEHYDRATASE"/>
    <property type="match status" value="1"/>
</dbReference>
<dbReference type="InterPro" id="IPR052342">
    <property type="entry name" value="MCH/BMMD"/>
</dbReference>
<protein>
    <submittedName>
        <fullName evidence="2">Acyl dehydratase</fullName>
    </submittedName>
</protein>
<dbReference type="OrthoDB" id="2691304at2"/>
<gene>
    <name evidence="2" type="ORF">SAMN05421677_10190</name>
</gene>
<evidence type="ECO:0000259" key="1">
    <source>
        <dbReference type="Pfam" id="PF01575"/>
    </source>
</evidence>
<evidence type="ECO:0000313" key="3">
    <source>
        <dbReference type="Proteomes" id="UP000198860"/>
    </source>
</evidence>
<dbReference type="PANTHER" id="PTHR43664">
    <property type="entry name" value="MONOAMINE OXIDASE-RELATED"/>
    <property type="match status" value="1"/>
</dbReference>
<feature type="domain" description="MaoC-like" evidence="1">
    <location>
        <begin position="21"/>
        <end position="123"/>
    </location>
</feature>
<keyword evidence="3" id="KW-1185">Reference proteome</keyword>
<dbReference type="Gene3D" id="3.10.129.10">
    <property type="entry name" value="Hotdog Thioesterase"/>
    <property type="match status" value="1"/>
</dbReference>
<dbReference type="STRING" id="240303.SAMN05421677_10190"/>
<reference evidence="3" key="1">
    <citation type="submission" date="2016-10" db="EMBL/GenBank/DDBJ databases">
        <authorList>
            <person name="Varghese N."/>
            <person name="Submissions S."/>
        </authorList>
    </citation>
    <scope>NUCLEOTIDE SEQUENCE [LARGE SCALE GENOMIC DNA]</scope>
    <source>
        <strain evidence="3">CGMCC 1.3703</strain>
    </source>
</reference>
<organism evidence="2 3">
    <name type="scientific">Halobacillus aidingensis</name>
    <dbReference type="NCBI Taxonomy" id="240303"/>
    <lineage>
        <taxon>Bacteria</taxon>
        <taxon>Bacillati</taxon>
        <taxon>Bacillota</taxon>
        <taxon>Bacilli</taxon>
        <taxon>Bacillales</taxon>
        <taxon>Bacillaceae</taxon>
        <taxon>Halobacillus</taxon>
    </lineage>
</organism>
<dbReference type="InterPro" id="IPR002539">
    <property type="entry name" value="MaoC-like_dom"/>
</dbReference>
<dbReference type="AlphaFoldDB" id="A0A1H0E4V7"/>